<evidence type="ECO:0000313" key="2">
    <source>
        <dbReference type="EMBL" id="KAB2595602.1"/>
    </source>
</evidence>
<reference evidence="3" key="2">
    <citation type="submission" date="2019-10" db="EMBL/GenBank/DDBJ databases">
        <title>A de novo genome assembly of a pear dwarfing rootstock.</title>
        <authorList>
            <person name="Wang F."/>
            <person name="Wang J."/>
            <person name="Li S."/>
            <person name="Zhang Y."/>
            <person name="Fang M."/>
            <person name="Ma L."/>
            <person name="Zhao Y."/>
            <person name="Jiang S."/>
        </authorList>
    </citation>
    <scope>NUCLEOTIDE SEQUENCE [LARGE SCALE GENOMIC DNA]</scope>
</reference>
<comment type="caution">
    <text evidence="2">The sequence shown here is derived from an EMBL/GenBank/DDBJ whole genome shotgun (WGS) entry which is preliminary data.</text>
</comment>
<reference evidence="2 3" key="1">
    <citation type="submission" date="2019-09" db="EMBL/GenBank/DDBJ databases">
        <authorList>
            <person name="Ou C."/>
        </authorList>
    </citation>
    <scope>NUCLEOTIDE SEQUENCE [LARGE SCALE GENOMIC DNA]</scope>
    <source>
        <strain evidence="2">S2</strain>
        <tissue evidence="2">Leaf</tissue>
    </source>
</reference>
<sequence>MRLMKTRRMKKHKNLTRGIMQQRKKRQKNGGLNSKYKLRGFALAFQAWAFECFPGFQKLNHVVMNHIPKLPRILHWHIVKDEEKNVGLWPYGTTKSPRNTDASGNHDVGFDCDVGIPDLLMPQGYDFGVWHQHLKKLTDYVTNLGKENHVLKKMESFSELNHKIRVAYAFHGDSMHPSNEPDEDPQYHPTAKSQMPVALTNASGNHDVRPDGDVDIPNLSMPQGYDIGVWHQHLQNSTDYVTNLGHENHVLKPKVAYLERKNQEVEEALRVKLDKFDIKNQGRLLKVKSSNKGCICS</sequence>
<protein>
    <submittedName>
        <fullName evidence="2">Uncharacterized protein</fullName>
    </submittedName>
</protein>
<evidence type="ECO:0000313" key="3">
    <source>
        <dbReference type="Proteomes" id="UP000327157"/>
    </source>
</evidence>
<reference evidence="2 3" key="3">
    <citation type="submission" date="2019-11" db="EMBL/GenBank/DDBJ databases">
        <title>A de novo genome assembly of a pear dwarfing rootstock.</title>
        <authorList>
            <person name="Wang F."/>
            <person name="Wang J."/>
            <person name="Li S."/>
            <person name="Zhang Y."/>
            <person name="Fang M."/>
            <person name="Ma L."/>
            <person name="Zhao Y."/>
            <person name="Jiang S."/>
        </authorList>
    </citation>
    <scope>NUCLEOTIDE SEQUENCE [LARGE SCALE GENOMIC DNA]</scope>
    <source>
        <strain evidence="2">S2</strain>
        <tissue evidence="2">Leaf</tissue>
    </source>
</reference>
<gene>
    <name evidence="2" type="ORF">D8674_031052</name>
</gene>
<feature type="compositionally biased region" description="Basic residues" evidence="1">
    <location>
        <begin position="1"/>
        <end position="15"/>
    </location>
</feature>
<keyword evidence="3" id="KW-1185">Reference proteome</keyword>
<proteinExistence type="predicted"/>
<dbReference type="AlphaFoldDB" id="A0A5N5F2W2"/>
<name>A0A5N5F2W2_9ROSA</name>
<dbReference type="Proteomes" id="UP000327157">
    <property type="component" value="Chromosome 7"/>
</dbReference>
<evidence type="ECO:0000256" key="1">
    <source>
        <dbReference type="SAM" id="MobiDB-lite"/>
    </source>
</evidence>
<accession>A0A5N5F2W2</accession>
<feature type="region of interest" description="Disordered" evidence="1">
    <location>
        <begin position="1"/>
        <end position="31"/>
    </location>
</feature>
<organism evidence="2 3">
    <name type="scientific">Pyrus ussuriensis x Pyrus communis</name>
    <dbReference type="NCBI Taxonomy" id="2448454"/>
    <lineage>
        <taxon>Eukaryota</taxon>
        <taxon>Viridiplantae</taxon>
        <taxon>Streptophyta</taxon>
        <taxon>Embryophyta</taxon>
        <taxon>Tracheophyta</taxon>
        <taxon>Spermatophyta</taxon>
        <taxon>Magnoliopsida</taxon>
        <taxon>eudicotyledons</taxon>
        <taxon>Gunneridae</taxon>
        <taxon>Pentapetalae</taxon>
        <taxon>rosids</taxon>
        <taxon>fabids</taxon>
        <taxon>Rosales</taxon>
        <taxon>Rosaceae</taxon>
        <taxon>Amygdaloideae</taxon>
        <taxon>Maleae</taxon>
        <taxon>Pyrus</taxon>
    </lineage>
</organism>
<dbReference type="EMBL" id="SMOL01000781">
    <property type="protein sequence ID" value="KAB2595602.1"/>
    <property type="molecule type" value="Genomic_DNA"/>
</dbReference>